<proteinExistence type="predicted"/>
<dbReference type="OrthoDB" id="1716448at2759"/>
<gene>
    <name evidence="1" type="ORF">CXB51_021705</name>
</gene>
<evidence type="ECO:0000313" key="2">
    <source>
        <dbReference type="Proteomes" id="UP000701853"/>
    </source>
</evidence>
<evidence type="ECO:0000313" key="1">
    <source>
        <dbReference type="EMBL" id="KAG8485229.1"/>
    </source>
</evidence>
<dbReference type="AlphaFoldDB" id="A0A8J6CUN2"/>
<reference evidence="1 2" key="1">
    <citation type="journal article" date="2021" name="bioRxiv">
        <title>The Gossypium anomalum genome as a resource for cotton improvement and evolutionary analysis of hybrid incompatibility.</title>
        <authorList>
            <person name="Grover C.E."/>
            <person name="Yuan D."/>
            <person name="Arick M.A."/>
            <person name="Miller E.R."/>
            <person name="Hu G."/>
            <person name="Peterson D.G."/>
            <person name="Wendel J.F."/>
            <person name="Udall J.A."/>
        </authorList>
    </citation>
    <scope>NUCLEOTIDE SEQUENCE [LARGE SCALE GENOMIC DNA]</scope>
    <source>
        <strain evidence="1">JFW-Udall</strain>
        <tissue evidence="1">Leaf</tissue>
    </source>
</reference>
<dbReference type="PANTHER" id="PTHR43061:SF1">
    <property type="entry name" value="GTP DIPHOSPHOKINASE RSH1, CHLOROPLASTIC-RELATED"/>
    <property type="match status" value="1"/>
</dbReference>
<dbReference type="Proteomes" id="UP000701853">
    <property type="component" value="Chromosome 8"/>
</dbReference>
<name>A0A8J6CUN2_9ROSI</name>
<sequence length="185" mass="21322">MDEAFSFLQLGWLNAIREWQEEFVGNMSSREFVPEISYAVVSSSLPQGERSMVILFLPRMCLPMQKLWRLSPITHSQANQLFKGINIGCNMLKHVVPDTKSLTWVELHGFLREQAAPSAVEITTDRVNDFIAYSEEDSEMEDLSYSSRQNRPLWEKILRNIVAFSSPGRSSEDALTEKKWKYLCP</sequence>
<dbReference type="PANTHER" id="PTHR43061">
    <property type="entry name" value="GTP DIPHOSPHOKINASE RSH1, CHLOROPLASTIC-RELATED"/>
    <property type="match status" value="1"/>
</dbReference>
<dbReference type="EMBL" id="JAHUZN010000008">
    <property type="protein sequence ID" value="KAG8485229.1"/>
    <property type="molecule type" value="Genomic_DNA"/>
</dbReference>
<accession>A0A8J6CUN2</accession>
<comment type="caution">
    <text evidence="1">The sequence shown here is derived from an EMBL/GenBank/DDBJ whole genome shotgun (WGS) entry which is preliminary data.</text>
</comment>
<protein>
    <submittedName>
        <fullName evidence="1">Uncharacterized protein</fullName>
    </submittedName>
</protein>
<keyword evidence="2" id="KW-1185">Reference proteome</keyword>
<organism evidence="1 2">
    <name type="scientific">Gossypium anomalum</name>
    <dbReference type="NCBI Taxonomy" id="47600"/>
    <lineage>
        <taxon>Eukaryota</taxon>
        <taxon>Viridiplantae</taxon>
        <taxon>Streptophyta</taxon>
        <taxon>Embryophyta</taxon>
        <taxon>Tracheophyta</taxon>
        <taxon>Spermatophyta</taxon>
        <taxon>Magnoliopsida</taxon>
        <taxon>eudicotyledons</taxon>
        <taxon>Gunneridae</taxon>
        <taxon>Pentapetalae</taxon>
        <taxon>rosids</taxon>
        <taxon>malvids</taxon>
        <taxon>Malvales</taxon>
        <taxon>Malvaceae</taxon>
        <taxon>Malvoideae</taxon>
        <taxon>Gossypium</taxon>
    </lineage>
</organism>